<gene>
    <name evidence="9" type="primary">LOC113209177</name>
</gene>
<feature type="region of interest" description="Disordered" evidence="5">
    <location>
        <begin position="284"/>
        <end position="307"/>
    </location>
</feature>
<accession>A0A9C6WYV9</accession>
<dbReference type="InterPro" id="IPR003663">
    <property type="entry name" value="Sugar/inositol_transpt"/>
</dbReference>
<dbReference type="PROSITE" id="PS50850">
    <property type="entry name" value="MFS"/>
    <property type="match status" value="1"/>
</dbReference>
<dbReference type="GO" id="GO:0015149">
    <property type="term" value="F:hexose transmembrane transporter activity"/>
    <property type="evidence" value="ECO:0007669"/>
    <property type="project" value="TreeGrafter"/>
</dbReference>
<feature type="transmembrane region" description="Helical" evidence="6">
    <location>
        <begin position="98"/>
        <end position="122"/>
    </location>
</feature>
<feature type="transmembrane region" description="Helical" evidence="6">
    <location>
        <begin position="424"/>
        <end position="450"/>
    </location>
</feature>
<feature type="transmembrane region" description="Helical" evidence="6">
    <location>
        <begin position="326"/>
        <end position="349"/>
    </location>
</feature>
<dbReference type="AlphaFoldDB" id="A0A9C6WYV9"/>
<dbReference type="SUPFAM" id="SSF103473">
    <property type="entry name" value="MFS general substrate transporter"/>
    <property type="match status" value="1"/>
</dbReference>
<dbReference type="InterPro" id="IPR020846">
    <property type="entry name" value="MFS_dom"/>
</dbReference>
<evidence type="ECO:0000313" key="9">
    <source>
        <dbReference type="RefSeq" id="XP_052124864.1"/>
    </source>
</evidence>
<organism evidence="8 9">
    <name type="scientific">Frankliniella occidentalis</name>
    <name type="common">Western flower thrips</name>
    <name type="synonym">Euthrips occidentalis</name>
    <dbReference type="NCBI Taxonomy" id="133901"/>
    <lineage>
        <taxon>Eukaryota</taxon>
        <taxon>Metazoa</taxon>
        <taxon>Ecdysozoa</taxon>
        <taxon>Arthropoda</taxon>
        <taxon>Hexapoda</taxon>
        <taxon>Insecta</taxon>
        <taxon>Pterygota</taxon>
        <taxon>Neoptera</taxon>
        <taxon>Paraneoptera</taxon>
        <taxon>Thysanoptera</taxon>
        <taxon>Terebrantia</taxon>
        <taxon>Thripoidea</taxon>
        <taxon>Thripidae</taxon>
        <taxon>Frankliniella</taxon>
    </lineage>
</organism>
<dbReference type="GO" id="GO:0016020">
    <property type="term" value="C:membrane"/>
    <property type="evidence" value="ECO:0007669"/>
    <property type="project" value="UniProtKB-SubCell"/>
</dbReference>
<dbReference type="PRINTS" id="PR00171">
    <property type="entry name" value="SUGRTRNSPORT"/>
</dbReference>
<keyword evidence="2 6" id="KW-0812">Transmembrane</keyword>
<feature type="transmembrane region" description="Helical" evidence="6">
    <location>
        <begin position="191"/>
        <end position="209"/>
    </location>
</feature>
<proteinExistence type="predicted"/>
<evidence type="ECO:0000256" key="6">
    <source>
        <dbReference type="SAM" id="Phobius"/>
    </source>
</evidence>
<protein>
    <submittedName>
        <fullName evidence="9">Solute carrier family 2, facilitated glucose transporter member 3</fullName>
    </submittedName>
</protein>
<keyword evidence="4 6" id="KW-0472">Membrane</keyword>
<dbReference type="InterPro" id="IPR036259">
    <property type="entry name" value="MFS_trans_sf"/>
</dbReference>
<feature type="transmembrane region" description="Helical" evidence="6">
    <location>
        <begin position="221"/>
        <end position="243"/>
    </location>
</feature>
<dbReference type="GeneID" id="113209177"/>
<dbReference type="PANTHER" id="PTHR23503:SF127">
    <property type="entry name" value="FI08437P-RELATED"/>
    <property type="match status" value="1"/>
</dbReference>
<dbReference type="RefSeq" id="XP_052124864.1">
    <property type="nucleotide sequence ID" value="XM_052268904.1"/>
</dbReference>
<feature type="transmembrane region" description="Helical" evidence="6">
    <location>
        <begin position="369"/>
        <end position="389"/>
    </location>
</feature>
<sequence>MPAMDNSDENGLVTECSVPILMGARTHAGSNGELRPNKAVGWTPLLILAAAVSSLGAALPVGFNIGVINTPAVIIKDFCNASVAAHYDVSLTHGQLDLLWSVVVSMFLVGAMTASMSGGWVADRFGRKGALGIAMALSVVGALLFLVCKYANSVEMLMMARLVVGLSSGLTTSAMPMYLTELAPVHLRGALGVICPMGINFGVFAGQFAGLDWLFGNEALWHVLLALFGPLAVVCGLLVPALPESPKYLYLVRGEEHRGVQELSRIRRQPEERLSEELRALRMAHKSASDSPAGGAGGPGGRSEEAAALGHQGDWTMGRVLRSPELLLPVVLVVTLCGGQQFSGINAVFYYSSSVFQTAGLTTTQSQYATLGCGAINFATSVLAVPLVNGSGRRPLMMLSTTSAVVFLSLLGTSILTIDVYTWMPYVATVSVLAYVLVYGLGMGPIPYFIGSEIFDVGPRPLGMALGSLANWGGNFVVALAFPAMQAEIGPASFYVFAGFTALQFVILKIYLPETKGRDTAEIADMLRKGFRSTVAKDVKPPQPLHCEESP</sequence>
<feature type="transmembrane region" description="Helical" evidence="6">
    <location>
        <begin position="45"/>
        <end position="68"/>
    </location>
</feature>
<reference evidence="9" key="1">
    <citation type="submission" date="2025-08" db="UniProtKB">
        <authorList>
            <consortium name="RefSeq"/>
        </authorList>
    </citation>
    <scope>IDENTIFICATION</scope>
    <source>
        <tissue evidence="9">Whole organism</tissue>
    </source>
</reference>
<feature type="transmembrane region" description="Helical" evidence="6">
    <location>
        <begin position="462"/>
        <end position="482"/>
    </location>
</feature>
<feature type="transmembrane region" description="Helical" evidence="6">
    <location>
        <begin position="129"/>
        <end position="152"/>
    </location>
</feature>
<dbReference type="InterPro" id="IPR005828">
    <property type="entry name" value="MFS_sugar_transport-like"/>
</dbReference>
<evidence type="ECO:0000256" key="5">
    <source>
        <dbReference type="SAM" id="MobiDB-lite"/>
    </source>
</evidence>
<dbReference type="Gene3D" id="1.20.1250.20">
    <property type="entry name" value="MFS general substrate transporter like domains"/>
    <property type="match status" value="1"/>
</dbReference>
<dbReference type="KEGG" id="foc:113209177"/>
<evidence type="ECO:0000256" key="4">
    <source>
        <dbReference type="ARBA" id="ARBA00023136"/>
    </source>
</evidence>
<dbReference type="OrthoDB" id="4540492at2759"/>
<dbReference type="PROSITE" id="PS00216">
    <property type="entry name" value="SUGAR_TRANSPORT_1"/>
    <property type="match status" value="1"/>
</dbReference>
<name>A0A9C6WYV9_FRAOC</name>
<feature type="domain" description="Major facilitator superfamily (MFS) profile" evidence="7">
    <location>
        <begin position="50"/>
        <end position="516"/>
    </location>
</feature>
<evidence type="ECO:0000256" key="2">
    <source>
        <dbReference type="ARBA" id="ARBA00022692"/>
    </source>
</evidence>
<dbReference type="InterPro" id="IPR045263">
    <property type="entry name" value="GLUT"/>
</dbReference>
<evidence type="ECO:0000256" key="1">
    <source>
        <dbReference type="ARBA" id="ARBA00004141"/>
    </source>
</evidence>
<keyword evidence="3 6" id="KW-1133">Transmembrane helix</keyword>
<dbReference type="PROSITE" id="PS00217">
    <property type="entry name" value="SUGAR_TRANSPORT_2"/>
    <property type="match status" value="1"/>
</dbReference>
<feature type="transmembrane region" description="Helical" evidence="6">
    <location>
        <begin position="494"/>
        <end position="512"/>
    </location>
</feature>
<evidence type="ECO:0000256" key="3">
    <source>
        <dbReference type="ARBA" id="ARBA00022989"/>
    </source>
</evidence>
<dbReference type="PANTHER" id="PTHR23503">
    <property type="entry name" value="SOLUTE CARRIER FAMILY 2"/>
    <property type="match status" value="1"/>
</dbReference>
<keyword evidence="8" id="KW-1185">Reference proteome</keyword>
<keyword evidence="9" id="KW-0813">Transport</keyword>
<keyword evidence="9" id="KW-0762">Sugar transport</keyword>
<dbReference type="Proteomes" id="UP000504606">
    <property type="component" value="Unplaced"/>
</dbReference>
<evidence type="ECO:0000259" key="7">
    <source>
        <dbReference type="PROSITE" id="PS50850"/>
    </source>
</evidence>
<comment type="subcellular location">
    <subcellularLocation>
        <location evidence="1">Membrane</location>
        <topology evidence="1">Multi-pass membrane protein</topology>
    </subcellularLocation>
</comment>
<feature type="transmembrane region" description="Helical" evidence="6">
    <location>
        <begin position="396"/>
        <end position="418"/>
    </location>
</feature>
<dbReference type="Pfam" id="PF00083">
    <property type="entry name" value="Sugar_tr"/>
    <property type="match status" value="1"/>
</dbReference>
<dbReference type="InterPro" id="IPR005829">
    <property type="entry name" value="Sugar_transporter_CS"/>
</dbReference>
<evidence type="ECO:0000313" key="8">
    <source>
        <dbReference type="Proteomes" id="UP000504606"/>
    </source>
</evidence>